<feature type="region of interest" description="Disordered" evidence="1">
    <location>
        <begin position="1"/>
        <end position="100"/>
    </location>
</feature>
<name>A0AAV9NX88_9PEZI</name>
<feature type="compositionally biased region" description="Polar residues" evidence="1">
    <location>
        <begin position="55"/>
        <end position="73"/>
    </location>
</feature>
<comment type="caution">
    <text evidence="2">The sequence shown here is derived from an EMBL/GenBank/DDBJ whole genome shotgun (WGS) entry which is preliminary data.</text>
</comment>
<gene>
    <name evidence="2" type="ORF">LTR77_009753</name>
</gene>
<dbReference type="Proteomes" id="UP001337655">
    <property type="component" value="Unassembled WGS sequence"/>
</dbReference>
<sequence length="388" mass="42993">MSAKKSRSASWLSFIPRPTRRFSASSAEPVAIVSEQKREENQAGDSAGPSAPVGNDTQGPSGPNTTFDTSTEAPSIPVDIDEQQDPKSDPSAAPDLRPGSAASSYGIALQEIVPDEPSLPPGLSIEAFKEMSTEEFWYFYNRSEYIAAVIQKHQTVIVNAMSARHYARLRRRWHYGGKPFIEAFQNWTQEKGVYVDIQSTVDSTVVFVKHYVRCNDKSKDADIGDLYRLASGLVSLHLLLHTPKEHGGCAFGYGESGYEDILAEAIPGYQIFPSYAQIDSVDNYLTAVRSNSEFLGPVRELFEGPRTSKRLTTLRMPFVGHLLSEEGHTMEKDIREFLCLRKLPDGFAYCVESEQHLLSIEDVVRAKSSVLVVPGLEKVALLEKIDVV</sequence>
<evidence type="ECO:0000256" key="1">
    <source>
        <dbReference type="SAM" id="MobiDB-lite"/>
    </source>
</evidence>
<reference evidence="2 3" key="1">
    <citation type="submission" date="2023-08" db="EMBL/GenBank/DDBJ databases">
        <title>Black Yeasts Isolated from many extreme environments.</title>
        <authorList>
            <person name="Coleine C."/>
            <person name="Stajich J.E."/>
            <person name="Selbmann L."/>
        </authorList>
    </citation>
    <scope>NUCLEOTIDE SEQUENCE [LARGE SCALE GENOMIC DNA]</scope>
    <source>
        <strain evidence="2 3">CCFEE 5935</strain>
    </source>
</reference>
<dbReference type="RefSeq" id="XP_064654795.1">
    <property type="nucleotide sequence ID" value="XM_064806979.1"/>
</dbReference>
<evidence type="ECO:0000313" key="3">
    <source>
        <dbReference type="Proteomes" id="UP001337655"/>
    </source>
</evidence>
<protein>
    <submittedName>
        <fullName evidence="2">Uncharacterized protein</fullName>
    </submittedName>
</protein>
<dbReference type="GeneID" id="89931083"/>
<proteinExistence type="predicted"/>
<organism evidence="2 3">
    <name type="scientific">Saxophila tyrrhenica</name>
    <dbReference type="NCBI Taxonomy" id="1690608"/>
    <lineage>
        <taxon>Eukaryota</taxon>
        <taxon>Fungi</taxon>
        <taxon>Dikarya</taxon>
        <taxon>Ascomycota</taxon>
        <taxon>Pezizomycotina</taxon>
        <taxon>Dothideomycetes</taxon>
        <taxon>Dothideomycetidae</taxon>
        <taxon>Mycosphaerellales</taxon>
        <taxon>Extremaceae</taxon>
        <taxon>Saxophila</taxon>
    </lineage>
</organism>
<evidence type="ECO:0000313" key="2">
    <source>
        <dbReference type="EMBL" id="KAK5164547.1"/>
    </source>
</evidence>
<dbReference type="EMBL" id="JAVRRT010000019">
    <property type="protein sequence ID" value="KAK5164547.1"/>
    <property type="molecule type" value="Genomic_DNA"/>
</dbReference>
<keyword evidence="3" id="KW-1185">Reference proteome</keyword>
<accession>A0AAV9NX88</accession>
<dbReference type="AlphaFoldDB" id="A0AAV9NX88"/>